<dbReference type="KEGG" id="tvi:Thivi_0308"/>
<dbReference type="PANTHER" id="PTHR44591">
    <property type="entry name" value="STRESS RESPONSE REGULATOR PROTEIN 1"/>
    <property type="match status" value="1"/>
</dbReference>
<evidence type="ECO:0000313" key="5">
    <source>
        <dbReference type="Proteomes" id="UP000006062"/>
    </source>
</evidence>
<dbReference type="PANTHER" id="PTHR44591:SF25">
    <property type="entry name" value="CHEMOTAXIS TWO-COMPONENT RESPONSE REGULATOR"/>
    <property type="match status" value="1"/>
</dbReference>
<dbReference type="OrthoDB" id="9800897at2"/>
<evidence type="ECO:0000256" key="1">
    <source>
        <dbReference type="ARBA" id="ARBA00022553"/>
    </source>
</evidence>
<evidence type="ECO:0000259" key="3">
    <source>
        <dbReference type="PROSITE" id="PS50110"/>
    </source>
</evidence>
<dbReference type="HOGENOM" id="CLU_000445_69_17_6"/>
<dbReference type="EMBL" id="CP003154">
    <property type="protein sequence ID" value="AFL72377.1"/>
    <property type="molecule type" value="Genomic_DNA"/>
</dbReference>
<proteinExistence type="predicted"/>
<dbReference type="AlphaFoldDB" id="I3Y5V9"/>
<dbReference type="eggNOG" id="COG0745">
    <property type="taxonomic scope" value="Bacteria"/>
</dbReference>
<keyword evidence="1 2" id="KW-0597">Phosphoprotein</keyword>
<dbReference type="CDD" id="cd17562">
    <property type="entry name" value="REC_CheY4-like"/>
    <property type="match status" value="1"/>
</dbReference>
<keyword evidence="4" id="KW-0238">DNA-binding</keyword>
<dbReference type="SMART" id="SM00448">
    <property type="entry name" value="REC"/>
    <property type="match status" value="1"/>
</dbReference>
<organism evidence="4 5">
    <name type="scientific">Thiocystis violascens (strain ATCC 17096 / DSM 198 / 6111)</name>
    <name type="common">Chromatium violascens</name>
    <dbReference type="NCBI Taxonomy" id="765911"/>
    <lineage>
        <taxon>Bacteria</taxon>
        <taxon>Pseudomonadati</taxon>
        <taxon>Pseudomonadota</taxon>
        <taxon>Gammaproteobacteria</taxon>
        <taxon>Chromatiales</taxon>
        <taxon>Chromatiaceae</taxon>
        <taxon>Thiocystis</taxon>
    </lineage>
</organism>
<dbReference type="Pfam" id="PF00072">
    <property type="entry name" value="Response_reg"/>
    <property type="match status" value="1"/>
</dbReference>
<protein>
    <submittedName>
        <fullName evidence="4">Response regulator with CheY-like receiver, AAA-type ATPase, and DNA-binding domains</fullName>
    </submittedName>
</protein>
<dbReference type="Gene3D" id="3.40.50.2300">
    <property type="match status" value="1"/>
</dbReference>
<dbReference type="PROSITE" id="PS50110">
    <property type="entry name" value="RESPONSE_REGULATORY"/>
    <property type="match status" value="1"/>
</dbReference>
<reference evidence="4 5" key="1">
    <citation type="submission" date="2012-06" db="EMBL/GenBank/DDBJ databases">
        <title>Complete sequence of Thiocystis violascens DSM 198.</title>
        <authorList>
            <consortium name="US DOE Joint Genome Institute"/>
            <person name="Lucas S."/>
            <person name="Han J."/>
            <person name="Lapidus A."/>
            <person name="Cheng J.-F."/>
            <person name="Goodwin L."/>
            <person name="Pitluck S."/>
            <person name="Peters L."/>
            <person name="Ovchinnikova G."/>
            <person name="Teshima H."/>
            <person name="Detter J.C."/>
            <person name="Han C."/>
            <person name="Tapia R."/>
            <person name="Land M."/>
            <person name="Hauser L."/>
            <person name="Kyrpides N."/>
            <person name="Ivanova N."/>
            <person name="Pagani I."/>
            <person name="Vogl K."/>
            <person name="Liu Z."/>
            <person name="Frigaard N.-U."/>
            <person name="Bryant D."/>
            <person name="Woyke T."/>
        </authorList>
    </citation>
    <scope>NUCLEOTIDE SEQUENCE [LARGE SCALE GENOMIC DNA]</scope>
    <source>
        <strain evidence="5">ATCC 17096 / DSM 198 / 6111</strain>
    </source>
</reference>
<feature type="domain" description="Response regulatory" evidence="3">
    <location>
        <begin position="4"/>
        <end position="120"/>
    </location>
</feature>
<accession>I3Y5V9</accession>
<keyword evidence="5" id="KW-1185">Reference proteome</keyword>
<dbReference type="InterPro" id="IPR001789">
    <property type="entry name" value="Sig_transdc_resp-reg_receiver"/>
</dbReference>
<dbReference type="GO" id="GO:0003677">
    <property type="term" value="F:DNA binding"/>
    <property type="evidence" value="ECO:0007669"/>
    <property type="project" value="UniProtKB-KW"/>
</dbReference>
<dbReference type="SUPFAM" id="SSF52172">
    <property type="entry name" value="CheY-like"/>
    <property type="match status" value="1"/>
</dbReference>
<dbReference type="Proteomes" id="UP000006062">
    <property type="component" value="Chromosome"/>
</dbReference>
<dbReference type="RefSeq" id="WP_014776881.1">
    <property type="nucleotide sequence ID" value="NC_018012.1"/>
</dbReference>
<evidence type="ECO:0000256" key="2">
    <source>
        <dbReference type="PROSITE-ProRule" id="PRU00169"/>
    </source>
</evidence>
<gene>
    <name evidence="4" type="ordered locus">Thivi_0308</name>
</gene>
<evidence type="ECO:0000313" key="4">
    <source>
        <dbReference type="EMBL" id="AFL72377.1"/>
    </source>
</evidence>
<dbReference type="InterPro" id="IPR050595">
    <property type="entry name" value="Bact_response_regulator"/>
</dbReference>
<dbReference type="GO" id="GO:0000160">
    <property type="term" value="P:phosphorelay signal transduction system"/>
    <property type="evidence" value="ECO:0007669"/>
    <property type="project" value="InterPro"/>
</dbReference>
<dbReference type="STRING" id="765911.Thivi_0308"/>
<name>I3Y5V9_THIV6</name>
<feature type="modified residue" description="4-aspartylphosphate" evidence="2">
    <location>
        <position position="53"/>
    </location>
</feature>
<dbReference type="InterPro" id="IPR011006">
    <property type="entry name" value="CheY-like_superfamily"/>
</dbReference>
<sequence length="122" mass="13173">MAKTIMVVDDSASLRNVVGIALKGAGYDVIEAADGKDALAKLTGQKVHLIVSDVNMPNMDGITLVQELKKLPNYKFTPIMMLTTESQPEKKQAARDAGAKAWLVKPFQPPMLLEAVAKLVLP</sequence>